<proteinExistence type="predicted"/>
<sequence length="160" mass="18180">MFDPYQNQQMYRFQPPAQLGKRPSGIQNIVGRFLGRRPQSSLLMQQPSKFGAMYSPSTYSTFHQTLNHVQKGLQLVQQVTPYVKQYGPMIKNAPMFIDMVKIMMEQDDQSGESVSDEESQTASDKESQTAPNEEVKNAKPSYKKESPKKGNEVPAPKLYI</sequence>
<dbReference type="AlphaFoldDB" id="A0A2I0QWV1"/>
<feature type="compositionally biased region" description="Acidic residues" evidence="1">
    <location>
        <begin position="107"/>
        <end position="119"/>
    </location>
</feature>
<dbReference type="RefSeq" id="WP_101330538.1">
    <property type="nucleotide sequence ID" value="NZ_PJNH01000001.1"/>
</dbReference>
<reference evidence="2 3" key="1">
    <citation type="submission" date="2017-06" db="EMBL/GenBank/DDBJ databases">
        <title>the draft geome sequence of Illustriluteabacillus marina B3227.</title>
        <authorList>
            <person name="He R.-H."/>
            <person name="Du Z.-J."/>
        </authorList>
    </citation>
    <scope>NUCLEOTIDE SEQUENCE [LARGE SCALE GENOMIC DNA]</scope>
    <source>
        <strain evidence="2 3">B3227</strain>
    </source>
</reference>
<evidence type="ECO:0000313" key="3">
    <source>
        <dbReference type="Proteomes" id="UP000243524"/>
    </source>
</evidence>
<feature type="region of interest" description="Disordered" evidence="1">
    <location>
        <begin position="107"/>
        <end position="160"/>
    </location>
</feature>
<organism evidence="2 3">
    <name type="scientific">Halalkalibacillus sediminis</name>
    <dbReference type="NCBI Taxonomy" id="2018042"/>
    <lineage>
        <taxon>Bacteria</taxon>
        <taxon>Bacillati</taxon>
        <taxon>Bacillota</taxon>
        <taxon>Bacilli</taxon>
        <taxon>Bacillales</taxon>
        <taxon>Bacillaceae</taxon>
        <taxon>Halalkalibacillus</taxon>
    </lineage>
</organism>
<name>A0A2I0QWV1_9BACI</name>
<feature type="compositionally biased region" description="Basic and acidic residues" evidence="1">
    <location>
        <begin position="123"/>
        <end position="151"/>
    </location>
</feature>
<evidence type="ECO:0008006" key="4">
    <source>
        <dbReference type="Google" id="ProtNLM"/>
    </source>
</evidence>
<dbReference type="Proteomes" id="UP000243524">
    <property type="component" value="Unassembled WGS sequence"/>
</dbReference>
<evidence type="ECO:0000256" key="1">
    <source>
        <dbReference type="SAM" id="MobiDB-lite"/>
    </source>
</evidence>
<evidence type="ECO:0000313" key="2">
    <source>
        <dbReference type="EMBL" id="PKR78794.1"/>
    </source>
</evidence>
<keyword evidence="3" id="KW-1185">Reference proteome</keyword>
<dbReference type="Pfam" id="PF14181">
    <property type="entry name" value="YqfQ"/>
    <property type="match status" value="1"/>
</dbReference>
<comment type="caution">
    <text evidence="2">The sequence shown here is derived from an EMBL/GenBank/DDBJ whole genome shotgun (WGS) entry which is preliminary data.</text>
</comment>
<accession>A0A2I0QWV1</accession>
<dbReference type="EMBL" id="PJNH01000001">
    <property type="protein sequence ID" value="PKR78794.1"/>
    <property type="molecule type" value="Genomic_DNA"/>
</dbReference>
<protein>
    <recommendedName>
        <fullName evidence="4">YqfQ-like protein</fullName>
    </recommendedName>
</protein>
<dbReference type="OrthoDB" id="2860117at2"/>
<dbReference type="InterPro" id="IPR025571">
    <property type="entry name" value="YqfQ"/>
</dbReference>
<gene>
    <name evidence="2" type="ORF">CEY16_03300</name>
</gene>